<proteinExistence type="predicted"/>
<gene>
    <name evidence="2" type="ORF">SNAT2548_LOCUS29907</name>
</gene>
<evidence type="ECO:0000313" key="3">
    <source>
        <dbReference type="Proteomes" id="UP000604046"/>
    </source>
</evidence>
<evidence type="ECO:0000256" key="1">
    <source>
        <dbReference type="SAM" id="MobiDB-lite"/>
    </source>
</evidence>
<evidence type="ECO:0000313" key="2">
    <source>
        <dbReference type="EMBL" id="CAE7533709.1"/>
    </source>
</evidence>
<accession>A0A812TMS4</accession>
<feature type="compositionally biased region" description="Basic and acidic residues" evidence="1">
    <location>
        <begin position="144"/>
        <end position="164"/>
    </location>
</feature>
<dbReference type="OrthoDB" id="414016at2759"/>
<dbReference type="Proteomes" id="UP000604046">
    <property type="component" value="Unassembled WGS sequence"/>
</dbReference>
<name>A0A812TMS4_9DINO</name>
<comment type="caution">
    <text evidence="2">The sequence shown here is derived from an EMBL/GenBank/DDBJ whole genome shotgun (WGS) entry which is preliminary data.</text>
</comment>
<protein>
    <submittedName>
        <fullName evidence="2">Uncharacterized protein</fullName>
    </submittedName>
</protein>
<reference evidence="2" key="1">
    <citation type="submission" date="2021-02" db="EMBL/GenBank/DDBJ databases">
        <authorList>
            <person name="Dougan E. K."/>
            <person name="Rhodes N."/>
            <person name="Thang M."/>
            <person name="Chan C."/>
        </authorList>
    </citation>
    <scope>NUCLEOTIDE SEQUENCE</scope>
</reference>
<sequence length="354" mass="39840">MREPWTEAFAPLPALARDDRAEMAELPVMLAKTCMATATCQMASIKRILHGKTWNNDSKCRQTWHGCPWRFDETPALKKDCGLSNELHVTQPAVESAEDCQEQNFIEFPSRFDSNATNGESACLSLTPRMPQDAEANLRDAEAAMKKDETDAKKPERCELKQESDESIASIVTSRGGASFHTASWVVRDVREPREARKQVERVEPCGGSGSGGYRSALDLLRELRELSELSAQPAQPAQPAHLGTRHKKRGQALSNPGLPLVMEHHHVHRYRHRHHRQVVETEEEAMLAALKVPKTSRQQPEELTVRLPALNTKQRVPAKRNKEPLHKSLSLPVLRHRHGECNPAALNICRLKR</sequence>
<organism evidence="2 3">
    <name type="scientific">Symbiodinium natans</name>
    <dbReference type="NCBI Taxonomy" id="878477"/>
    <lineage>
        <taxon>Eukaryota</taxon>
        <taxon>Sar</taxon>
        <taxon>Alveolata</taxon>
        <taxon>Dinophyceae</taxon>
        <taxon>Suessiales</taxon>
        <taxon>Symbiodiniaceae</taxon>
        <taxon>Symbiodinium</taxon>
    </lineage>
</organism>
<dbReference type="AlphaFoldDB" id="A0A812TMS4"/>
<feature type="region of interest" description="Disordered" evidence="1">
    <location>
        <begin position="144"/>
        <end position="165"/>
    </location>
</feature>
<keyword evidence="3" id="KW-1185">Reference proteome</keyword>
<dbReference type="EMBL" id="CAJNDS010002581">
    <property type="protein sequence ID" value="CAE7533709.1"/>
    <property type="molecule type" value="Genomic_DNA"/>
</dbReference>